<proteinExistence type="predicted"/>
<dbReference type="EMBL" id="AP018694">
    <property type="protein sequence ID" value="BBE16548.1"/>
    <property type="molecule type" value="Genomic_DNA"/>
</dbReference>
<gene>
    <name evidence="2" type="ORF">AQPE_0688</name>
</gene>
<keyword evidence="1" id="KW-0472">Membrane</keyword>
<evidence type="ECO:0000313" key="3">
    <source>
        <dbReference type="Proteomes" id="UP001193389"/>
    </source>
</evidence>
<dbReference type="Proteomes" id="UP001193389">
    <property type="component" value="Chromosome"/>
</dbReference>
<protein>
    <submittedName>
        <fullName evidence="2">Uncharacterized protein</fullName>
    </submittedName>
</protein>
<keyword evidence="3" id="KW-1185">Reference proteome</keyword>
<dbReference type="KEGG" id="anf:AQPE_0688"/>
<dbReference type="RefSeq" id="WP_318349613.1">
    <property type="nucleotide sequence ID" value="NZ_AP018694.1"/>
</dbReference>
<organism evidence="2 3">
    <name type="scientific">Aquipluma nitroreducens</name>
    <dbReference type="NCBI Taxonomy" id="2010828"/>
    <lineage>
        <taxon>Bacteria</taxon>
        <taxon>Pseudomonadati</taxon>
        <taxon>Bacteroidota</taxon>
        <taxon>Bacteroidia</taxon>
        <taxon>Marinilabiliales</taxon>
        <taxon>Prolixibacteraceae</taxon>
        <taxon>Aquipluma</taxon>
    </lineage>
</organism>
<name>A0A5K7S4R1_9BACT</name>
<evidence type="ECO:0000256" key="1">
    <source>
        <dbReference type="SAM" id="Phobius"/>
    </source>
</evidence>
<keyword evidence="1" id="KW-1133">Transmembrane helix</keyword>
<accession>A0A5K7S4R1</accession>
<reference evidence="2" key="1">
    <citation type="journal article" date="2020" name="Int. J. Syst. Evol. Microbiol.">
        <title>Aquipluma nitroreducens gen. nov. sp. nov., a novel facultatively anaerobic bacterium isolated from a freshwater lake.</title>
        <authorList>
            <person name="Watanabe M."/>
            <person name="Kojima H."/>
            <person name="Fukui M."/>
        </authorList>
    </citation>
    <scope>NUCLEOTIDE SEQUENCE</scope>
    <source>
        <strain evidence="2">MeG22</strain>
    </source>
</reference>
<evidence type="ECO:0000313" key="2">
    <source>
        <dbReference type="EMBL" id="BBE16548.1"/>
    </source>
</evidence>
<feature type="transmembrane region" description="Helical" evidence="1">
    <location>
        <begin position="6"/>
        <end position="25"/>
    </location>
</feature>
<feature type="transmembrane region" description="Helical" evidence="1">
    <location>
        <begin position="140"/>
        <end position="162"/>
    </location>
</feature>
<sequence>MNFEAILISLLVIYLTVTIIELTGLHRFNLRYFDYGFKIYKREISHHFSNWTNLDGIYSEKEGNYVFLPDLRMGYFVSRFIVFRNLNFFVFYRGVPLTIFGKFLESENSLEITYFISYRLVFLISIWLIGWTVLPILTGSLLSIGIGIAGILFTSLMLYLVYTFQQGKMLIISDEIEKILKVRK</sequence>
<feature type="transmembrane region" description="Helical" evidence="1">
    <location>
        <begin position="112"/>
        <end position="134"/>
    </location>
</feature>
<dbReference type="AlphaFoldDB" id="A0A5K7S4R1"/>
<keyword evidence="1" id="KW-0812">Transmembrane</keyword>